<evidence type="ECO:0000313" key="3">
    <source>
        <dbReference type="Proteomes" id="UP000186246"/>
    </source>
</evidence>
<reference evidence="3" key="1">
    <citation type="submission" date="2017-01" db="EMBL/GenBank/DDBJ databases">
        <authorList>
            <person name="Varghese N."/>
            <person name="Submissions S."/>
        </authorList>
    </citation>
    <scope>NUCLEOTIDE SEQUENCE [LARGE SCALE GENOMIC DNA]</scope>
    <source>
        <strain evidence="3">DSM 21068</strain>
    </source>
</reference>
<dbReference type="Proteomes" id="UP000186246">
    <property type="component" value="Unassembled WGS sequence"/>
</dbReference>
<dbReference type="AlphaFoldDB" id="A0A1N7MQK5"/>
<feature type="domain" description="Helix-turn-helix" evidence="1">
    <location>
        <begin position="49"/>
        <end position="95"/>
    </location>
</feature>
<dbReference type="InterPro" id="IPR041657">
    <property type="entry name" value="HTH_17"/>
</dbReference>
<proteinExistence type="predicted"/>
<evidence type="ECO:0000313" key="2">
    <source>
        <dbReference type="EMBL" id="SIS88241.1"/>
    </source>
</evidence>
<dbReference type="Pfam" id="PF12728">
    <property type="entry name" value="HTH_17"/>
    <property type="match status" value="1"/>
</dbReference>
<protein>
    <submittedName>
        <fullName evidence="2">DNA binding domain-containing protein, excisionase family</fullName>
    </submittedName>
</protein>
<organism evidence="2 3">
    <name type="scientific">Chryseobacterium piscicola</name>
    <dbReference type="NCBI Taxonomy" id="551459"/>
    <lineage>
        <taxon>Bacteria</taxon>
        <taxon>Pseudomonadati</taxon>
        <taxon>Bacteroidota</taxon>
        <taxon>Flavobacteriia</taxon>
        <taxon>Flavobacteriales</taxon>
        <taxon>Weeksellaceae</taxon>
        <taxon>Chryseobacterium group</taxon>
        <taxon>Chryseobacterium</taxon>
    </lineage>
</organism>
<name>A0A1N7MQK5_9FLAO</name>
<dbReference type="STRING" id="551459.SAMN05421796_105126"/>
<gene>
    <name evidence="2" type="ORF">SAMN05421796_105126</name>
</gene>
<dbReference type="EMBL" id="FTOJ01000005">
    <property type="protein sequence ID" value="SIS88241.1"/>
    <property type="molecule type" value="Genomic_DNA"/>
</dbReference>
<sequence length="105" mass="12616">MIFNICREFKRKSMQTTNPFQIILDEINEVKQLLYSIQKEPELELKKKFYSFKEASDILKLDYQTVRSHVLKGNIKAEKIGRFYRINHLDLMSALQDVKSLKYKR</sequence>
<accession>A0A1N7MQK5</accession>
<evidence type="ECO:0000259" key="1">
    <source>
        <dbReference type="Pfam" id="PF12728"/>
    </source>
</evidence>